<evidence type="ECO:0000256" key="1">
    <source>
        <dbReference type="ARBA" id="ARBA00004370"/>
    </source>
</evidence>
<dbReference type="SMART" id="SM00283">
    <property type="entry name" value="MA"/>
    <property type="match status" value="1"/>
</dbReference>
<evidence type="ECO:0000313" key="11">
    <source>
        <dbReference type="Proteomes" id="UP001208771"/>
    </source>
</evidence>
<sequence length="608" mass="64942">MKSLLNVMSRGSMADAVVAAMSKSLALIEFDPQGNILTANENFLRTIGYQLSELAGQHHRMFVDPAFVQSPAYAAFWAKLGRGEFDAAEYKRFGKGGREIWLQASYNPVLDSRGRVMKVIKIATDITDAKMKAADNSGKIVAISRAQAMIEFTPEGEILDANENFLAAVGYRLNEVVGKHHRIFLEPAEAEKPDYAAFWKSLRNGEFIAREFKRVGKGQKEVWLQASYNPIFDPDGKVIKVVKFATDITGRVYAVNEIGVGLGRVAAGDLTCDISKPFIPSLDKLRTDFNHSVETLRDALKTVEANAAAINSAAREISTASDDLSRRTEQQAASVEETAAALEEITTTVQTSTRRAEEAAGLVARSRQRAEQSESIVRQAVSTMMEIDRSSSEISGITDTMDEIAFQTNLLALNAGVEAARAGDAGKGFAVVAQEVRQLAQRAAVAAKEIKGLIDKSAREVKTGVDLVGNTGTALQAIVSDVQEISTHVSAIVEAAREQAVGLSEINSAVGVMDQGTQQNAAMVEESSAASAGLASEADGLNRLLARFRLETGGAGVSAVHLSPVPAAAHAEARPVASPARALGRKLAGAFDGRSATAAASANEWEEF</sequence>
<evidence type="ECO:0000256" key="3">
    <source>
        <dbReference type="ARBA" id="ARBA00029447"/>
    </source>
</evidence>
<reference evidence="10" key="1">
    <citation type="submission" date="2022-07" db="EMBL/GenBank/DDBJ databases">
        <title>Ectorhizobium quercum gen.nov., sp. nov.</title>
        <authorList>
            <person name="Ma T."/>
            <person name="Li Y."/>
        </authorList>
    </citation>
    <scope>NUCLEOTIDE SEQUENCE</scope>
    <source>
        <strain evidence="10">BDR2-2</strain>
    </source>
</reference>
<comment type="subcellular location">
    <subcellularLocation>
        <location evidence="1">Membrane</location>
    </subcellularLocation>
</comment>
<evidence type="ECO:0000256" key="5">
    <source>
        <dbReference type="SAM" id="Coils"/>
    </source>
</evidence>
<dbReference type="PROSITE" id="PS50112">
    <property type="entry name" value="PAS"/>
    <property type="match status" value="1"/>
</dbReference>
<dbReference type="GO" id="GO:0016020">
    <property type="term" value="C:membrane"/>
    <property type="evidence" value="ECO:0007669"/>
    <property type="project" value="UniProtKB-SubCell"/>
</dbReference>
<protein>
    <submittedName>
        <fullName evidence="10">PAS domain-containing methyl-accepting chemotaxis protein</fullName>
    </submittedName>
</protein>
<proteinExistence type="inferred from homology"/>
<dbReference type="GO" id="GO:0007165">
    <property type="term" value="P:signal transduction"/>
    <property type="evidence" value="ECO:0007669"/>
    <property type="project" value="UniProtKB-KW"/>
</dbReference>
<dbReference type="InterPro" id="IPR000014">
    <property type="entry name" value="PAS"/>
</dbReference>
<dbReference type="InterPro" id="IPR051310">
    <property type="entry name" value="MCP_chemotaxis"/>
</dbReference>
<dbReference type="GO" id="GO:0006935">
    <property type="term" value="P:chemotaxis"/>
    <property type="evidence" value="ECO:0007669"/>
    <property type="project" value="UniProtKB-KW"/>
</dbReference>
<dbReference type="PROSITE" id="PS50113">
    <property type="entry name" value="PAC"/>
    <property type="match status" value="2"/>
</dbReference>
<dbReference type="PRINTS" id="PR00260">
    <property type="entry name" value="CHEMTRNSDUCR"/>
</dbReference>
<evidence type="ECO:0000259" key="9">
    <source>
        <dbReference type="PROSITE" id="PS50885"/>
    </source>
</evidence>
<feature type="domain" description="HAMP" evidence="9">
    <location>
        <begin position="254"/>
        <end position="301"/>
    </location>
</feature>
<comment type="caution">
    <text evidence="10">The sequence shown here is derived from an EMBL/GenBank/DDBJ whole genome shotgun (WGS) entry which is preliminary data.</text>
</comment>
<dbReference type="NCBIfam" id="TIGR00229">
    <property type="entry name" value="sensory_box"/>
    <property type="match status" value="2"/>
</dbReference>
<dbReference type="SUPFAM" id="SSF55785">
    <property type="entry name" value="PYP-like sensor domain (PAS domain)"/>
    <property type="match status" value="2"/>
</dbReference>
<dbReference type="GO" id="GO:0004888">
    <property type="term" value="F:transmembrane signaling receptor activity"/>
    <property type="evidence" value="ECO:0007669"/>
    <property type="project" value="InterPro"/>
</dbReference>
<evidence type="ECO:0000313" key="10">
    <source>
        <dbReference type="EMBL" id="MCX8997519.1"/>
    </source>
</evidence>
<dbReference type="InterPro" id="IPR004090">
    <property type="entry name" value="Chemotax_Me-accpt_rcpt"/>
</dbReference>
<dbReference type="Pfam" id="PF08447">
    <property type="entry name" value="PAS_3"/>
    <property type="match status" value="2"/>
</dbReference>
<keyword evidence="5" id="KW-0175">Coiled coil</keyword>
<dbReference type="InterPro" id="IPR004089">
    <property type="entry name" value="MCPsignal_dom"/>
</dbReference>
<dbReference type="CDD" id="cd11386">
    <property type="entry name" value="MCP_signal"/>
    <property type="match status" value="1"/>
</dbReference>
<dbReference type="AlphaFoldDB" id="A0AAE3MYX6"/>
<dbReference type="Pfam" id="PF00015">
    <property type="entry name" value="MCPsignal"/>
    <property type="match status" value="1"/>
</dbReference>
<dbReference type="PANTHER" id="PTHR43531:SF11">
    <property type="entry name" value="METHYL-ACCEPTING CHEMOTAXIS PROTEIN 3"/>
    <property type="match status" value="1"/>
</dbReference>
<keyword evidence="11" id="KW-1185">Reference proteome</keyword>
<feature type="domain" description="PAC" evidence="8">
    <location>
        <begin position="208"/>
        <end position="260"/>
    </location>
</feature>
<dbReference type="SMART" id="SM00091">
    <property type="entry name" value="PAS"/>
    <property type="match status" value="2"/>
</dbReference>
<dbReference type="Proteomes" id="UP001208771">
    <property type="component" value="Unassembled WGS sequence"/>
</dbReference>
<gene>
    <name evidence="10" type="ORF">NOF55_10400</name>
</gene>
<keyword evidence="4" id="KW-0807">Transducer</keyword>
<dbReference type="SMART" id="SM00086">
    <property type="entry name" value="PAC"/>
    <property type="match status" value="2"/>
</dbReference>
<dbReference type="FunFam" id="1.10.287.950:FF:000001">
    <property type="entry name" value="Methyl-accepting chemotaxis sensory transducer"/>
    <property type="match status" value="1"/>
</dbReference>
<evidence type="ECO:0000259" key="7">
    <source>
        <dbReference type="PROSITE" id="PS50112"/>
    </source>
</evidence>
<feature type="domain" description="PAS" evidence="7">
    <location>
        <begin position="27"/>
        <end position="65"/>
    </location>
</feature>
<evidence type="ECO:0000256" key="2">
    <source>
        <dbReference type="ARBA" id="ARBA00022500"/>
    </source>
</evidence>
<comment type="similarity">
    <text evidence="3">Belongs to the methyl-accepting chemotaxis (MCP) protein family.</text>
</comment>
<dbReference type="SUPFAM" id="SSF58104">
    <property type="entry name" value="Methyl-accepting chemotaxis protein (MCP) signaling domain"/>
    <property type="match status" value="1"/>
</dbReference>
<dbReference type="PROSITE" id="PS50111">
    <property type="entry name" value="CHEMOTAXIS_TRANSDUC_2"/>
    <property type="match status" value="1"/>
</dbReference>
<feature type="coiled-coil region" evidence="5">
    <location>
        <begin position="293"/>
        <end position="345"/>
    </location>
</feature>
<dbReference type="EMBL" id="JANFPI010000003">
    <property type="protein sequence ID" value="MCX8997519.1"/>
    <property type="molecule type" value="Genomic_DNA"/>
</dbReference>
<organism evidence="10 11">
    <name type="scientific">Ectorhizobium quercum</name>
    <dbReference type="NCBI Taxonomy" id="2965071"/>
    <lineage>
        <taxon>Bacteria</taxon>
        <taxon>Pseudomonadati</taxon>
        <taxon>Pseudomonadota</taxon>
        <taxon>Alphaproteobacteria</taxon>
        <taxon>Hyphomicrobiales</taxon>
        <taxon>Rhizobiaceae</taxon>
        <taxon>Ectorhizobium</taxon>
    </lineage>
</organism>
<dbReference type="PROSITE" id="PS50885">
    <property type="entry name" value="HAMP"/>
    <property type="match status" value="1"/>
</dbReference>
<dbReference type="InterPro" id="IPR000700">
    <property type="entry name" value="PAS-assoc_C"/>
</dbReference>
<feature type="domain" description="Methyl-accepting transducer" evidence="6">
    <location>
        <begin position="306"/>
        <end position="535"/>
    </location>
</feature>
<evidence type="ECO:0000259" key="6">
    <source>
        <dbReference type="PROSITE" id="PS50111"/>
    </source>
</evidence>
<evidence type="ECO:0000256" key="4">
    <source>
        <dbReference type="PROSITE-ProRule" id="PRU00284"/>
    </source>
</evidence>
<dbReference type="InterPro" id="IPR001610">
    <property type="entry name" value="PAC"/>
</dbReference>
<dbReference type="CDD" id="cd00130">
    <property type="entry name" value="PAS"/>
    <property type="match status" value="2"/>
</dbReference>
<accession>A0AAE3MYX6</accession>
<keyword evidence="2" id="KW-0145">Chemotaxis</keyword>
<dbReference type="Gene3D" id="1.10.287.950">
    <property type="entry name" value="Methyl-accepting chemotaxis protein"/>
    <property type="match status" value="1"/>
</dbReference>
<dbReference type="Gene3D" id="3.30.450.20">
    <property type="entry name" value="PAS domain"/>
    <property type="match status" value="2"/>
</dbReference>
<name>A0AAE3MYX6_9HYPH</name>
<dbReference type="InterPro" id="IPR003660">
    <property type="entry name" value="HAMP_dom"/>
</dbReference>
<dbReference type="PANTHER" id="PTHR43531">
    <property type="entry name" value="PROTEIN ICFG"/>
    <property type="match status" value="1"/>
</dbReference>
<dbReference type="RefSeq" id="WP_306411306.1">
    <property type="nucleotide sequence ID" value="NZ_JANFPI010000003.1"/>
</dbReference>
<evidence type="ECO:0000259" key="8">
    <source>
        <dbReference type="PROSITE" id="PS50113"/>
    </source>
</evidence>
<dbReference type="InterPro" id="IPR013655">
    <property type="entry name" value="PAS_fold_3"/>
</dbReference>
<feature type="domain" description="PAC" evidence="8">
    <location>
        <begin position="86"/>
        <end position="138"/>
    </location>
</feature>
<dbReference type="InterPro" id="IPR035965">
    <property type="entry name" value="PAS-like_dom_sf"/>
</dbReference>